<evidence type="ECO:0000313" key="1">
    <source>
        <dbReference type="EMBL" id="JAI06347.1"/>
    </source>
</evidence>
<reference evidence="1" key="2">
    <citation type="journal article" date="2015" name="Fish Shellfish Immunol.">
        <title>Early steps in the European eel (Anguilla anguilla)-Vibrio vulnificus interaction in the gills: Role of the RtxA13 toxin.</title>
        <authorList>
            <person name="Callol A."/>
            <person name="Pajuelo D."/>
            <person name="Ebbesson L."/>
            <person name="Teles M."/>
            <person name="MacKenzie S."/>
            <person name="Amaro C."/>
        </authorList>
    </citation>
    <scope>NUCLEOTIDE SEQUENCE</scope>
</reference>
<sequence>MTALQRQLLKCYIQSVLLFLSTCLYSLNYR</sequence>
<dbReference type="EMBL" id="GBXM01002231">
    <property type="protein sequence ID" value="JAI06347.1"/>
    <property type="molecule type" value="Transcribed_RNA"/>
</dbReference>
<organism evidence="1">
    <name type="scientific">Anguilla anguilla</name>
    <name type="common">European freshwater eel</name>
    <name type="synonym">Muraena anguilla</name>
    <dbReference type="NCBI Taxonomy" id="7936"/>
    <lineage>
        <taxon>Eukaryota</taxon>
        <taxon>Metazoa</taxon>
        <taxon>Chordata</taxon>
        <taxon>Craniata</taxon>
        <taxon>Vertebrata</taxon>
        <taxon>Euteleostomi</taxon>
        <taxon>Actinopterygii</taxon>
        <taxon>Neopterygii</taxon>
        <taxon>Teleostei</taxon>
        <taxon>Anguilliformes</taxon>
        <taxon>Anguillidae</taxon>
        <taxon>Anguilla</taxon>
    </lineage>
</organism>
<proteinExistence type="predicted"/>
<protein>
    <submittedName>
        <fullName evidence="1">Uncharacterized protein</fullName>
    </submittedName>
</protein>
<accession>A0A0E9XVC6</accession>
<dbReference type="AlphaFoldDB" id="A0A0E9XVC6"/>
<name>A0A0E9XVC6_ANGAN</name>
<reference evidence="1" key="1">
    <citation type="submission" date="2014-11" db="EMBL/GenBank/DDBJ databases">
        <authorList>
            <person name="Amaro Gonzalez C."/>
        </authorList>
    </citation>
    <scope>NUCLEOTIDE SEQUENCE</scope>
</reference>